<dbReference type="EMBL" id="VBRY01000015">
    <property type="protein sequence ID" value="TLS65525.1"/>
    <property type="molecule type" value="Genomic_DNA"/>
</dbReference>
<keyword evidence="7" id="KW-1185">Reference proteome</keyword>
<dbReference type="AlphaFoldDB" id="A0A5R9GJX6"/>
<organism evidence="6 7">
    <name type="scientific">Mariprofundus erugo</name>
    <dbReference type="NCBI Taxonomy" id="2528639"/>
    <lineage>
        <taxon>Bacteria</taxon>
        <taxon>Pseudomonadati</taxon>
        <taxon>Pseudomonadota</taxon>
        <taxon>Candidatius Mariprofundia</taxon>
        <taxon>Mariprofundales</taxon>
        <taxon>Mariprofundaceae</taxon>
        <taxon>Mariprofundus</taxon>
    </lineage>
</organism>
<dbReference type="GO" id="GO:0022625">
    <property type="term" value="C:cytosolic large ribosomal subunit"/>
    <property type="evidence" value="ECO:0007669"/>
    <property type="project" value="TreeGrafter"/>
</dbReference>
<dbReference type="PANTHER" id="PTHR10916">
    <property type="entry name" value="60S RIBOSOMAL PROTEIN L35/50S RIBOSOMAL PROTEIN L29"/>
    <property type="match status" value="1"/>
</dbReference>
<evidence type="ECO:0000313" key="7">
    <source>
        <dbReference type="Proteomes" id="UP000306585"/>
    </source>
</evidence>
<dbReference type="InterPro" id="IPR018254">
    <property type="entry name" value="Ribosomal_uL29_CS"/>
</dbReference>
<dbReference type="PROSITE" id="PS00579">
    <property type="entry name" value="RIBOSOMAL_L29"/>
    <property type="match status" value="1"/>
</dbReference>
<evidence type="ECO:0000256" key="4">
    <source>
        <dbReference type="ARBA" id="ARBA00035204"/>
    </source>
</evidence>
<dbReference type="FunFam" id="1.10.287.310:FF:000001">
    <property type="entry name" value="50S ribosomal protein L29"/>
    <property type="match status" value="1"/>
</dbReference>
<proteinExistence type="inferred from homology"/>
<keyword evidence="2 5" id="KW-0689">Ribosomal protein</keyword>
<evidence type="ECO:0000313" key="6">
    <source>
        <dbReference type="EMBL" id="TLS65525.1"/>
    </source>
</evidence>
<dbReference type="HAMAP" id="MF_00374">
    <property type="entry name" value="Ribosomal_uL29"/>
    <property type="match status" value="1"/>
</dbReference>
<evidence type="ECO:0000256" key="3">
    <source>
        <dbReference type="ARBA" id="ARBA00023274"/>
    </source>
</evidence>
<dbReference type="Proteomes" id="UP000306585">
    <property type="component" value="Unassembled WGS sequence"/>
</dbReference>
<comment type="similarity">
    <text evidence="1 5">Belongs to the universal ribosomal protein uL29 family.</text>
</comment>
<dbReference type="InterPro" id="IPR050063">
    <property type="entry name" value="Ribosomal_protein_uL29"/>
</dbReference>
<protein>
    <recommendedName>
        <fullName evidence="4 5">Large ribosomal subunit protein uL29</fullName>
    </recommendedName>
</protein>
<dbReference type="Pfam" id="PF00831">
    <property type="entry name" value="Ribosomal_L29"/>
    <property type="match status" value="1"/>
</dbReference>
<evidence type="ECO:0000256" key="1">
    <source>
        <dbReference type="ARBA" id="ARBA00009254"/>
    </source>
</evidence>
<comment type="caution">
    <text evidence="6">The sequence shown here is derived from an EMBL/GenBank/DDBJ whole genome shotgun (WGS) entry which is preliminary data.</text>
</comment>
<dbReference type="GO" id="GO:0006412">
    <property type="term" value="P:translation"/>
    <property type="evidence" value="ECO:0007669"/>
    <property type="project" value="UniProtKB-UniRule"/>
</dbReference>
<accession>A0A5R9GJX6</accession>
<dbReference type="GO" id="GO:0003735">
    <property type="term" value="F:structural constituent of ribosome"/>
    <property type="evidence" value="ECO:0007669"/>
    <property type="project" value="InterPro"/>
</dbReference>
<dbReference type="InterPro" id="IPR036049">
    <property type="entry name" value="Ribosomal_uL29_sf"/>
</dbReference>
<dbReference type="SUPFAM" id="SSF46561">
    <property type="entry name" value="Ribosomal protein L29 (L29p)"/>
    <property type="match status" value="1"/>
</dbReference>
<dbReference type="RefSeq" id="WP_138240180.1">
    <property type="nucleotide sequence ID" value="NZ_VBRY01000015.1"/>
</dbReference>
<dbReference type="PANTHER" id="PTHR10916:SF0">
    <property type="entry name" value="LARGE RIBOSOMAL SUBUNIT PROTEIN UL29C"/>
    <property type="match status" value="1"/>
</dbReference>
<dbReference type="InterPro" id="IPR001854">
    <property type="entry name" value="Ribosomal_uL29"/>
</dbReference>
<reference evidence="6 7" key="1">
    <citation type="journal article" date="2019" name="Appl. Environ. Microbiol.">
        <title>Environmental Evidence and Genomic Insight of Iron-oxidizing Bacteria Preference Towards More Corrosion Resistant Stainless Steel at Higher Salinities.</title>
        <authorList>
            <person name="Garrison C.E."/>
            <person name="Price K.A."/>
            <person name="Field E.K."/>
        </authorList>
    </citation>
    <scope>NUCLEOTIDE SEQUENCE [LARGE SCALE GENOMIC DNA]</scope>
    <source>
        <strain evidence="6 7">P3</strain>
    </source>
</reference>
<dbReference type="Gene3D" id="1.10.287.310">
    <property type="match status" value="1"/>
</dbReference>
<dbReference type="CDD" id="cd00427">
    <property type="entry name" value="Ribosomal_L29_HIP"/>
    <property type="match status" value="1"/>
</dbReference>
<dbReference type="OrthoDB" id="9815192at2"/>
<dbReference type="NCBIfam" id="TIGR00012">
    <property type="entry name" value="L29"/>
    <property type="match status" value="1"/>
</dbReference>
<evidence type="ECO:0000256" key="5">
    <source>
        <dbReference type="HAMAP-Rule" id="MF_00374"/>
    </source>
</evidence>
<evidence type="ECO:0000256" key="2">
    <source>
        <dbReference type="ARBA" id="ARBA00022980"/>
    </source>
</evidence>
<gene>
    <name evidence="5" type="primary">rpmC</name>
    <name evidence="6" type="ORF">FEF65_12605</name>
</gene>
<sequence>MSDIKNAKDLRALSAADLNVRMDELAAEHMKLRFQKATMQLNNTARVGQVRREIARIKTILAERS</sequence>
<name>A0A5R9GJX6_9PROT</name>
<keyword evidence="3 5" id="KW-0687">Ribonucleoprotein</keyword>